<dbReference type="Proteomes" id="UP000220133">
    <property type="component" value="Chromosome"/>
</dbReference>
<keyword evidence="3" id="KW-1185">Reference proteome</keyword>
<reference evidence="2 3" key="1">
    <citation type="submission" date="2017-10" db="EMBL/GenBank/DDBJ databases">
        <title>Paenichitinophaga pekingensis gen. nov., sp. nov., isolated from activated sludge.</title>
        <authorList>
            <person name="Jin D."/>
            <person name="Kong X."/>
            <person name="Deng Y."/>
            <person name="Bai Z."/>
        </authorList>
    </citation>
    <scope>NUCLEOTIDE SEQUENCE [LARGE SCALE GENOMIC DNA]</scope>
    <source>
        <strain evidence="2 3">13</strain>
    </source>
</reference>
<gene>
    <name evidence="2" type="ORF">COR50_03100</name>
</gene>
<name>A0A291QQM5_9BACT</name>
<keyword evidence="1" id="KW-0472">Membrane</keyword>
<evidence type="ECO:0000313" key="3">
    <source>
        <dbReference type="Proteomes" id="UP000220133"/>
    </source>
</evidence>
<proteinExistence type="predicted"/>
<accession>A0A291QQM5</accession>
<dbReference type="AlphaFoldDB" id="A0A291QQM5"/>
<evidence type="ECO:0000256" key="1">
    <source>
        <dbReference type="SAM" id="Phobius"/>
    </source>
</evidence>
<evidence type="ECO:0000313" key="2">
    <source>
        <dbReference type="EMBL" id="ATL46236.1"/>
    </source>
</evidence>
<keyword evidence="1" id="KW-0812">Transmembrane</keyword>
<protein>
    <submittedName>
        <fullName evidence="2">Uncharacterized protein</fullName>
    </submittedName>
</protein>
<keyword evidence="1" id="KW-1133">Transmembrane helix</keyword>
<dbReference type="KEGG" id="cbae:COR50_03100"/>
<sequence length="86" mass="10120">MIGVNKKIPACTSRDYTYLVYYQLYINGSDTVWVWAEAYLSQPGILIPVMYFITNPVQCIYVLLKLHRLNKKARSCERALYFIEFT</sequence>
<dbReference type="EMBL" id="CP023777">
    <property type="protein sequence ID" value="ATL46236.1"/>
    <property type="molecule type" value="Genomic_DNA"/>
</dbReference>
<organism evidence="2 3">
    <name type="scientific">Chitinophaga caeni</name>
    <dbReference type="NCBI Taxonomy" id="2029983"/>
    <lineage>
        <taxon>Bacteria</taxon>
        <taxon>Pseudomonadati</taxon>
        <taxon>Bacteroidota</taxon>
        <taxon>Chitinophagia</taxon>
        <taxon>Chitinophagales</taxon>
        <taxon>Chitinophagaceae</taxon>
        <taxon>Chitinophaga</taxon>
    </lineage>
</organism>
<feature type="transmembrane region" description="Helical" evidence="1">
    <location>
        <begin position="45"/>
        <end position="64"/>
    </location>
</feature>